<dbReference type="InterPro" id="IPR004872">
    <property type="entry name" value="Lipoprotein_NlpA"/>
</dbReference>
<proteinExistence type="inferred from homology"/>
<comment type="similarity">
    <text evidence="2">Belongs to the NlpA lipoprotein family.</text>
</comment>
<evidence type="ECO:0000256" key="7">
    <source>
        <dbReference type="SAM" id="Phobius"/>
    </source>
</evidence>
<keyword evidence="3" id="KW-0732">Signal</keyword>
<keyword evidence="7" id="KW-0812">Transmembrane</keyword>
<dbReference type="SUPFAM" id="SSF53850">
    <property type="entry name" value="Periplasmic binding protein-like II"/>
    <property type="match status" value="1"/>
</dbReference>
<feature type="transmembrane region" description="Helical" evidence="7">
    <location>
        <begin position="15"/>
        <end position="36"/>
    </location>
</feature>
<keyword evidence="6" id="KW-0449">Lipoprotein</keyword>
<comment type="subcellular location">
    <subcellularLocation>
        <location evidence="1">Membrane</location>
        <topology evidence="1">Lipid-anchor</topology>
    </subcellularLocation>
</comment>
<comment type="caution">
    <text evidence="8">The sequence shown here is derived from an EMBL/GenBank/DDBJ whole genome shotgun (WGS) entry which is preliminary data.</text>
</comment>
<keyword evidence="9" id="KW-1185">Reference proteome</keyword>
<dbReference type="Pfam" id="PF03180">
    <property type="entry name" value="Lipoprotein_9"/>
    <property type="match status" value="1"/>
</dbReference>
<dbReference type="Proteomes" id="UP001500842">
    <property type="component" value="Unassembled WGS sequence"/>
</dbReference>
<protein>
    <submittedName>
        <fullName evidence="8">MetQ/NlpA family ABC transporter substrate-binding protein</fullName>
    </submittedName>
</protein>
<evidence type="ECO:0000256" key="1">
    <source>
        <dbReference type="ARBA" id="ARBA00004635"/>
    </source>
</evidence>
<evidence type="ECO:0000313" key="8">
    <source>
        <dbReference type="EMBL" id="GAA1539505.1"/>
    </source>
</evidence>
<evidence type="ECO:0000256" key="2">
    <source>
        <dbReference type="ARBA" id="ARBA00008973"/>
    </source>
</evidence>
<sequence>MSDEIPLIEAPKSRLPLVIGVAVAVLAVIAAAIFLATRDGDDTRRATGGDGATELSQDDPVKVVLGTVGASDPYWKTFQDAAEEAGIELEIRDFSEYPLPNPALAEGELDANQFQHIVYLAEYNVANDDDLVPLGSTAIYPLGLYSQKYDDVADIPDGETVIVPDDDSNQARGLLVLQSAGLISLKDGGSIFSTIADVDKAASRVEVKALQADLTPTSLPDVAGAIINNDFVEDAGLSFDDAIAVDDPSDPKAVPYVNIFAVRAEDKDNPVLQRLVEVYQQTQAVLDGVDEASGDTAEFVTLSQADLEKSLHEVEAQIREQK</sequence>
<reference evidence="8 9" key="1">
    <citation type="journal article" date="2019" name="Int. J. Syst. Evol. Microbiol.">
        <title>The Global Catalogue of Microorganisms (GCM) 10K type strain sequencing project: providing services to taxonomists for standard genome sequencing and annotation.</title>
        <authorList>
            <consortium name="The Broad Institute Genomics Platform"/>
            <consortium name="The Broad Institute Genome Sequencing Center for Infectious Disease"/>
            <person name="Wu L."/>
            <person name="Ma J."/>
        </authorList>
    </citation>
    <scope>NUCLEOTIDE SEQUENCE [LARGE SCALE GENOMIC DNA]</scope>
    <source>
        <strain evidence="8 9">JCM 14942</strain>
    </source>
</reference>
<evidence type="ECO:0000256" key="6">
    <source>
        <dbReference type="ARBA" id="ARBA00023288"/>
    </source>
</evidence>
<evidence type="ECO:0000256" key="4">
    <source>
        <dbReference type="ARBA" id="ARBA00023136"/>
    </source>
</evidence>
<name>A0ABN2BH41_9ACTN</name>
<keyword evidence="5" id="KW-0564">Palmitate</keyword>
<evidence type="ECO:0000313" key="9">
    <source>
        <dbReference type="Proteomes" id="UP001500842"/>
    </source>
</evidence>
<dbReference type="PANTHER" id="PTHR30429">
    <property type="entry name" value="D-METHIONINE-BINDING LIPOPROTEIN METQ"/>
    <property type="match status" value="1"/>
</dbReference>
<dbReference type="EMBL" id="BAAAOR010000037">
    <property type="protein sequence ID" value="GAA1539505.1"/>
    <property type="molecule type" value="Genomic_DNA"/>
</dbReference>
<gene>
    <name evidence="8" type="ORF">GCM10009788_47840</name>
</gene>
<keyword evidence="7" id="KW-1133">Transmembrane helix</keyword>
<dbReference type="PANTHER" id="PTHR30429:SF1">
    <property type="entry name" value="D-METHIONINE-BINDING LIPOPROTEIN METQ-RELATED"/>
    <property type="match status" value="1"/>
</dbReference>
<evidence type="ECO:0000256" key="5">
    <source>
        <dbReference type="ARBA" id="ARBA00023139"/>
    </source>
</evidence>
<dbReference type="RefSeq" id="WP_141004363.1">
    <property type="nucleotide sequence ID" value="NZ_BAAAOR010000037.1"/>
</dbReference>
<accession>A0ABN2BH41</accession>
<organism evidence="8 9">
    <name type="scientific">Nocardioides humi</name>
    <dbReference type="NCBI Taxonomy" id="449461"/>
    <lineage>
        <taxon>Bacteria</taxon>
        <taxon>Bacillati</taxon>
        <taxon>Actinomycetota</taxon>
        <taxon>Actinomycetes</taxon>
        <taxon>Propionibacteriales</taxon>
        <taxon>Nocardioidaceae</taxon>
        <taxon>Nocardioides</taxon>
    </lineage>
</organism>
<keyword evidence="4 7" id="KW-0472">Membrane</keyword>
<evidence type="ECO:0000256" key="3">
    <source>
        <dbReference type="ARBA" id="ARBA00022729"/>
    </source>
</evidence>
<dbReference type="Gene3D" id="3.40.190.10">
    <property type="entry name" value="Periplasmic binding protein-like II"/>
    <property type="match status" value="2"/>
</dbReference>